<dbReference type="AlphaFoldDB" id="A0A8H7W0E5"/>
<dbReference type="OrthoDB" id="26149at2759"/>
<evidence type="ECO:0008006" key="3">
    <source>
        <dbReference type="Google" id="ProtNLM"/>
    </source>
</evidence>
<sequence>MSSSRSPSLSLPNGGMQRSISEIFDLERDPQAPFSLVQGYQEDANTTAHNAEEGRAAKTQYLNHVMPVVTHLWLSGSELLDLATEKLADASREARWRVPIGESGMLDFYLGILPLSGDDKRNLKLQTMRLIGNACADVDNNRAKVLFRGALPCVIDLIKDPFFSSIAVVACYNVCVDFGPAQKVASENEITHVITHHLSEHHPIYEAEFLEHCCELLALMITQDVGIEYAPSDAGVSLLRLANTAGVDERLASFCNLLEVATLHIQHPKFQKALIDHGGVTTALDLITTHLESLERSKALAYKSPYSQRSHVLRNTKDKAVSQILALSQLVTEISNVHEFPEALYPLDSHFGATLLHLLESSRPEFQDCACVLLGNIARSGARSELLVHTHGVHQSVTSILKSTRDTKVQISALSLLNTLASLPRNKAELGNVGLIEFLPTLWYAAQNVPVQNASIRLTRNLLVGTWDNVRRFYRRLSRDKDSPAHMRSNISLLLAVFNHTSNETTKIEISRLITTLCRVGVQRKPDDALKLEQNKKKFFLMHPELEKLLIFMITQQKSGIVRSEGWFTLALMASTPEGAECVSGVLSEDGGMQALVETLEGKSILDGQSTTDTPNWPQWIDQFMGEGWDLGSNTQAPTPKEDSQTLKMARIDRKNARTILRVLVNSGLDTIDNVQLSMYEGLLVTGSP</sequence>
<evidence type="ECO:0000313" key="1">
    <source>
        <dbReference type="EMBL" id="KAG4413306.1"/>
    </source>
</evidence>
<proteinExistence type="predicted"/>
<name>A0A8H7W0E5_9HELO</name>
<evidence type="ECO:0000313" key="2">
    <source>
        <dbReference type="Proteomes" id="UP000664132"/>
    </source>
</evidence>
<accession>A0A8H7W0E5</accession>
<dbReference type="InterPro" id="IPR016024">
    <property type="entry name" value="ARM-type_fold"/>
</dbReference>
<organism evidence="1 2">
    <name type="scientific">Cadophora malorum</name>
    <dbReference type="NCBI Taxonomy" id="108018"/>
    <lineage>
        <taxon>Eukaryota</taxon>
        <taxon>Fungi</taxon>
        <taxon>Dikarya</taxon>
        <taxon>Ascomycota</taxon>
        <taxon>Pezizomycotina</taxon>
        <taxon>Leotiomycetes</taxon>
        <taxon>Helotiales</taxon>
        <taxon>Ploettnerulaceae</taxon>
        <taxon>Cadophora</taxon>
    </lineage>
</organism>
<keyword evidence="2" id="KW-1185">Reference proteome</keyword>
<protein>
    <recommendedName>
        <fullName evidence="3">ARM repeat-containing protein</fullName>
    </recommendedName>
</protein>
<dbReference type="InterPro" id="IPR011989">
    <property type="entry name" value="ARM-like"/>
</dbReference>
<dbReference type="GO" id="GO:0005085">
    <property type="term" value="F:guanyl-nucleotide exchange factor activity"/>
    <property type="evidence" value="ECO:0007669"/>
    <property type="project" value="InterPro"/>
</dbReference>
<gene>
    <name evidence="1" type="ORF">IFR04_013566</name>
</gene>
<comment type="caution">
    <text evidence="1">The sequence shown here is derived from an EMBL/GenBank/DDBJ whole genome shotgun (WGS) entry which is preliminary data.</text>
</comment>
<dbReference type="PANTHER" id="PTHR10957">
    <property type="entry name" value="RAP1 GTPASE-GDP DISSOCIATION STIMULATOR 1"/>
    <property type="match status" value="1"/>
</dbReference>
<reference evidence="1" key="1">
    <citation type="submission" date="2021-02" db="EMBL/GenBank/DDBJ databases">
        <title>Genome sequence Cadophora malorum strain M34.</title>
        <authorList>
            <person name="Stefanovic E."/>
            <person name="Vu D."/>
            <person name="Scully C."/>
            <person name="Dijksterhuis J."/>
            <person name="Roader J."/>
            <person name="Houbraken J."/>
        </authorList>
    </citation>
    <scope>NUCLEOTIDE SEQUENCE</scope>
    <source>
        <strain evidence="1">M34</strain>
    </source>
</reference>
<dbReference type="Proteomes" id="UP000664132">
    <property type="component" value="Unassembled WGS sequence"/>
</dbReference>
<dbReference type="SUPFAM" id="SSF48371">
    <property type="entry name" value="ARM repeat"/>
    <property type="match status" value="1"/>
</dbReference>
<dbReference type="InterPro" id="IPR040144">
    <property type="entry name" value="RAP1GDS1"/>
</dbReference>
<dbReference type="EMBL" id="JAFJYH010000322">
    <property type="protein sequence ID" value="KAG4413306.1"/>
    <property type="molecule type" value="Genomic_DNA"/>
</dbReference>
<dbReference type="Gene3D" id="1.25.10.10">
    <property type="entry name" value="Leucine-rich Repeat Variant"/>
    <property type="match status" value="2"/>
</dbReference>